<reference evidence="3 4" key="1">
    <citation type="submission" date="2018-08" db="EMBL/GenBank/DDBJ databases">
        <title>A genome reference for cultivated species of the human gut microbiota.</title>
        <authorList>
            <person name="Zou Y."/>
            <person name="Xue W."/>
            <person name="Luo G."/>
        </authorList>
    </citation>
    <scope>NUCLEOTIDE SEQUENCE [LARGE SCALE GENOMIC DNA]</scope>
    <source>
        <strain evidence="3 4">AF28-26</strain>
    </source>
</reference>
<evidence type="ECO:0000256" key="2">
    <source>
        <dbReference type="ARBA" id="ARBA00023065"/>
    </source>
</evidence>
<accession>A0A412AY19</accession>
<dbReference type="Gene3D" id="1.10.132.50">
    <property type="entry name" value="ATP synthase (C/AC39) subunit, domain 3"/>
    <property type="match status" value="2"/>
</dbReference>
<keyword evidence="1" id="KW-0813">Transport</keyword>
<dbReference type="InterPro" id="IPR002843">
    <property type="entry name" value="ATPase_V0-cplx_csu/dsu"/>
</dbReference>
<protein>
    <recommendedName>
        <fullName evidence="5">ATPase</fullName>
    </recommendedName>
</protein>
<dbReference type="Pfam" id="PF01992">
    <property type="entry name" value="vATP-synt_AC39"/>
    <property type="match status" value="1"/>
</dbReference>
<dbReference type="AlphaFoldDB" id="A0A412AY19"/>
<keyword evidence="2" id="KW-0406">Ion transport</keyword>
<sequence length="351" mass="40130">MLSSLSSNVVLAKARAKYGKRLKEKDYRNLLDCKSVAEVAAYLKANTDYHDVLTGINEYDIHRGQLEVLIKQKLFYNLSSFVRYELSVGEQLADYVIARAEIEEILDALMLMSAGRQEEYSQAAPLYLAKHTKIRMEQFSSIQTYGEFLDALGSSVYRRLLAPFEPKPGAPVDVFAVENQLYSYLFSHVQEIIDHRVRGKTKKEVSELFQGYIDLENYARIIRMKKRFRAHPEFIEKNLLPFGSLKPKQLNALIHAENANQAAAIFRTTSRGKKTANVEYNFVDELAQRIKFISGKHYIHFSSHPPVVLLSYIFLADTEVHNITTIVEGIRYQVSVDDIKKLLILPTDKAG</sequence>
<gene>
    <name evidence="3" type="ORF">DWY99_05190</name>
</gene>
<dbReference type="EMBL" id="QRTC01000014">
    <property type="protein sequence ID" value="RGQ41874.1"/>
    <property type="molecule type" value="Genomic_DNA"/>
</dbReference>
<dbReference type="PANTHER" id="PTHR38682">
    <property type="entry name" value="V-TYPE ATP SYNTHASE SUBUNIT C"/>
    <property type="match status" value="1"/>
</dbReference>
<proteinExistence type="predicted"/>
<dbReference type="PANTHER" id="PTHR38682:SF1">
    <property type="entry name" value="V-TYPE ATP SYNTHASE SUBUNIT C"/>
    <property type="match status" value="1"/>
</dbReference>
<dbReference type="InterPro" id="IPR036079">
    <property type="entry name" value="ATPase_csu/dsu_sf"/>
</dbReference>
<evidence type="ECO:0000313" key="4">
    <source>
        <dbReference type="Proteomes" id="UP000284751"/>
    </source>
</evidence>
<name>A0A412AY19_9FIRM</name>
<evidence type="ECO:0008006" key="5">
    <source>
        <dbReference type="Google" id="ProtNLM"/>
    </source>
</evidence>
<evidence type="ECO:0000256" key="1">
    <source>
        <dbReference type="ARBA" id="ARBA00022448"/>
    </source>
</evidence>
<dbReference type="GO" id="GO:0046961">
    <property type="term" value="F:proton-transporting ATPase activity, rotational mechanism"/>
    <property type="evidence" value="ECO:0007669"/>
    <property type="project" value="InterPro"/>
</dbReference>
<comment type="caution">
    <text evidence="3">The sequence shown here is derived from an EMBL/GenBank/DDBJ whole genome shotgun (WGS) entry which is preliminary data.</text>
</comment>
<evidence type="ECO:0000313" key="3">
    <source>
        <dbReference type="EMBL" id="RGQ41874.1"/>
    </source>
</evidence>
<dbReference type="Proteomes" id="UP000284751">
    <property type="component" value="Unassembled WGS sequence"/>
</dbReference>
<organism evidence="3 4">
    <name type="scientific">[Clostridium] leptum</name>
    <dbReference type="NCBI Taxonomy" id="1535"/>
    <lineage>
        <taxon>Bacteria</taxon>
        <taxon>Bacillati</taxon>
        <taxon>Bacillota</taxon>
        <taxon>Clostridia</taxon>
        <taxon>Eubacteriales</taxon>
        <taxon>Oscillospiraceae</taxon>
        <taxon>Oscillospiraceae incertae sedis</taxon>
    </lineage>
</organism>
<dbReference type="InterPro" id="IPR044911">
    <property type="entry name" value="V-type_ATPase_csu/dsu_dom_3"/>
</dbReference>
<dbReference type="SUPFAM" id="SSF103486">
    <property type="entry name" value="V-type ATP synthase subunit C"/>
    <property type="match status" value="1"/>
</dbReference>
<dbReference type="InterPro" id="IPR050873">
    <property type="entry name" value="V-ATPase_V0D/AC39_subunit"/>
</dbReference>